<dbReference type="PANTHER" id="PTHR43398:SF1">
    <property type="entry name" value="DOLICHOL-PHOSPHATE MANNOSYLTRANSFERASE SUBUNIT 1"/>
    <property type="match status" value="1"/>
</dbReference>
<evidence type="ECO:0000256" key="3">
    <source>
        <dbReference type="ARBA" id="ARBA00022676"/>
    </source>
</evidence>
<dbReference type="Gene3D" id="3.90.550.10">
    <property type="entry name" value="Spore Coat Polysaccharide Biosynthesis Protein SpsA, Chain A"/>
    <property type="match status" value="1"/>
</dbReference>
<dbReference type="FunFam" id="3.90.550.10:FF:000122">
    <property type="entry name" value="Dolichol-phosphate mannosyltransferase subunit 1"/>
    <property type="match status" value="1"/>
</dbReference>
<dbReference type="OrthoDB" id="9810303at2"/>
<evidence type="ECO:0000313" key="8">
    <source>
        <dbReference type="Proteomes" id="UP000244928"/>
    </source>
</evidence>
<dbReference type="SUPFAM" id="SSF53448">
    <property type="entry name" value="Nucleotide-diphospho-sugar transferases"/>
    <property type="match status" value="1"/>
</dbReference>
<dbReference type="InterPro" id="IPR039528">
    <property type="entry name" value="DPM1-like"/>
</dbReference>
<protein>
    <recommendedName>
        <fullName evidence="2">dolichyl-phosphate beta-D-mannosyltransferase</fullName>
        <ecNumber evidence="2">2.4.1.83</ecNumber>
    </recommendedName>
</protein>
<dbReference type="CDD" id="cd06442">
    <property type="entry name" value="DPM1_like"/>
    <property type="match status" value="1"/>
</dbReference>
<dbReference type="GO" id="GO:0009247">
    <property type="term" value="P:glycolipid biosynthetic process"/>
    <property type="evidence" value="ECO:0007669"/>
    <property type="project" value="TreeGrafter"/>
</dbReference>
<evidence type="ECO:0000256" key="5">
    <source>
        <dbReference type="ARBA" id="ARBA00050499"/>
    </source>
</evidence>
<dbReference type="AlphaFoldDB" id="A0A2S1R704"/>
<accession>A0A2S1R704</accession>
<comment type="similarity">
    <text evidence="1">Belongs to the glycosyltransferase 2 family.</text>
</comment>
<proteinExistence type="inferred from homology"/>
<dbReference type="Proteomes" id="UP000244928">
    <property type="component" value="Chromosome"/>
</dbReference>
<keyword evidence="4 7" id="KW-0808">Transferase</keyword>
<dbReference type="KEGG" id="dlu:A6035_07655"/>
<dbReference type="GO" id="GO:0016020">
    <property type="term" value="C:membrane"/>
    <property type="evidence" value="ECO:0007669"/>
    <property type="project" value="GOC"/>
</dbReference>
<keyword evidence="8" id="KW-1185">Reference proteome</keyword>
<name>A0A2S1R704_9ACTN</name>
<gene>
    <name evidence="7" type="ORF">A6035_07655</name>
</gene>
<evidence type="ECO:0000313" key="7">
    <source>
        <dbReference type="EMBL" id="AWH92060.1"/>
    </source>
</evidence>
<dbReference type="InterPro" id="IPR029044">
    <property type="entry name" value="Nucleotide-diphossugar_trans"/>
</dbReference>
<dbReference type="RefSeq" id="WP_108847311.1">
    <property type="nucleotide sequence ID" value="NZ_CP015449.1"/>
</dbReference>
<dbReference type="Pfam" id="PF00535">
    <property type="entry name" value="Glycos_transf_2"/>
    <property type="match status" value="1"/>
</dbReference>
<feature type="domain" description="Glycosyltransferase 2-like" evidence="6">
    <location>
        <begin position="18"/>
        <end position="185"/>
    </location>
</feature>
<evidence type="ECO:0000256" key="4">
    <source>
        <dbReference type="ARBA" id="ARBA00022679"/>
    </source>
</evidence>
<organism evidence="7 8">
    <name type="scientific">Dietzia lutea</name>
    <dbReference type="NCBI Taxonomy" id="546160"/>
    <lineage>
        <taxon>Bacteria</taxon>
        <taxon>Bacillati</taxon>
        <taxon>Actinomycetota</taxon>
        <taxon>Actinomycetes</taxon>
        <taxon>Mycobacteriales</taxon>
        <taxon>Dietziaceae</taxon>
        <taxon>Dietzia</taxon>
    </lineage>
</organism>
<evidence type="ECO:0000256" key="2">
    <source>
        <dbReference type="ARBA" id="ARBA00012704"/>
    </source>
</evidence>
<reference evidence="7 8" key="1">
    <citation type="submission" date="2016-04" db="EMBL/GenBank/DDBJ databases">
        <title>Complete genome sequence of Dietzia lutea YIM 80766T, a strain isolated from desert soil in Egypt.</title>
        <authorList>
            <person name="Zhao J."/>
            <person name="Hu B."/>
            <person name="Geng S."/>
            <person name="Nie Y."/>
            <person name="Tang Y."/>
        </authorList>
    </citation>
    <scope>NUCLEOTIDE SEQUENCE [LARGE SCALE GENOMIC DNA]</scope>
    <source>
        <strain evidence="7 8">YIM 80766</strain>
    </source>
</reference>
<evidence type="ECO:0000259" key="6">
    <source>
        <dbReference type="Pfam" id="PF00535"/>
    </source>
</evidence>
<evidence type="ECO:0000256" key="1">
    <source>
        <dbReference type="ARBA" id="ARBA00006739"/>
    </source>
</evidence>
<comment type="catalytic activity">
    <reaction evidence="5">
        <text>a di-trans,poly-cis-dolichyl phosphate + GDP-alpha-D-mannose = a di-trans,poly-cis-dolichyl beta-D-mannosyl phosphate + GDP</text>
        <dbReference type="Rhea" id="RHEA:21184"/>
        <dbReference type="Rhea" id="RHEA-COMP:19498"/>
        <dbReference type="Rhea" id="RHEA-COMP:19501"/>
        <dbReference type="ChEBI" id="CHEBI:57527"/>
        <dbReference type="ChEBI" id="CHEBI:57683"/>
        <dbReference type="ChEBI" id="CHEBI:58189"/>
        <dbReference type="ChEBI" id="CHEBI:58211"/>
        <dbReference type="EC" id="2.4.1.83"/>
    </reaction>
</comment>
<dbReference type="PANTHER" id="PTHR43398">
    <property type="entry name" value="DOLICHOL-PHOSPHATE MANNOSYLTRANSFERASE SUBUNIT 1"/>
    <property type="match status" value="1"/>
</dbReference>
<dbReference type="EMBL" id="CP015449">
    <property type="protein sequence ID" value="AWH92060.1"/>
    <property type="molecule type" value="Genomic_DNA"/>
</dbReference>
<dbReference type="GO" id="GO:0004582">
    <property type="term" value="F:dolichyl-phosphate beta-D-mannosyltransferase activity"/>
    <property type="evidence" value="ECO:0007669"/>
    <property type="project" value="UniProtKB-EC"/>
</dbReference>
<dbReference type="InterPro" id="IPR001173">
    <property type="entry name" value="Glyco_trans_2-like"/>
</dbReference>
<dbReference type="EC" id="2.4.1.83" evidence="2"/>
<sequence>MTEPTTPGGRAPSARTLVIIPTYDERDNLPGVVERLLASAPDVSVLIADDNSPDGTGEVADRLAADDPRGRISVLHRAGKQGLGAAYIAGFRWGLERGYTVLVEMDADGSHPPERLPAMLEAVDGGADLAIGSRYVPGGSVVNWPWQRHVISRGGNIYSRVMLGVGIKDITAGYRAYRADALAELDLDSIESKGYCFQIDMSWRLLDNGRRVVEVPITFTERTVGHSKMSESIFREAAVNVARWGWEKRRAQLRALIGR</sequence>
<keyword evidence="3 7" id="KW-0328">Glycosyltransferase</keyword>